<dbReference type="PIRSF" id="PIRSF001430">
    <property type="entry name" value="tRNA_psdUrid_synth"/>
    <property type="match status" value="1"/>
</dbReference>
<comment type="subunit">
    <text evidence="4">Homodimer.</text>
</comment>
<comment type="caution">
    <text evidence="7">The sequence shown here is derived from an EMBL/GenBank/DDBJ whole genome shotgun (WGS) entry which is preliminary data.</text>
</comment>
<dbReference type="NCBIfam" id="TIGR00071">
    <property type="entry name" value="hisT_truA"/>
    <property type="match status" value="1"/>
</dbReference>
<reference evidence="8" key="1">
    <citation type="journal article" date="2019" name="Int. J. Syst. Evol. Microbiol.">
        <title>The Global Catalogue of Microorganisms (GCM) 10K type strain sequencing project: providing services to taxonomists for standard genome sequencing and annotation.</title>
        <authorList>
            <consortium name="The Broad Institute Genomics Platform"/>
            <consortium name="The Broad Institute Genome Sequencing Center for Infectious Disease"/>
            <person name="Wu L."/>
            <person name="Ma J."/>
        </authorList>
    </citation>
    <scope>NUCLEOTIDE SEQUENCE [LARGE SCALE GENOMIC DNA]</scope>
    <source>
        <strain evidence="8">CCUG 62114</strain>
    </source>
</reference>
<comment type="similarity">
    <text evidence="1 4 5">Belongs to the tRNA pseudouridine synthase TruA family.</text>
</comment>
<comment type="function">
    <text evidence="4">Formation of pseudouridine at positions 38, 39 and 40 in the anticodon stem and loop of transfer RNAs.</text>
</comment>
<proteinExistence type="inferred from homology"/>
<dbReference type="CDD" id="cd02570">
    <property type="entry name" value="PseudoU_synth_EcTruA"/>
    <property type="match status" value="1"/>
</dbReference>
<dbReference type="PANTHER" id="PTHR11142:SF0">
    <property type="entry name" value="TRNA PSEUDOURIDINE SYNTHASE-LIKE 1"/>
    <property type="match status" value="1"/>
</dbReference>
<dbReference type="InterPro" id="IPR020103">
    <property type="entry name" value="PsdUridine_synth_cat_dom_sf"/>
</dbReference>
<dbReference type="GO" id="GO:0160147">
    <property type="term" value="F:tRNA pseudouridine(38-40) synthase activity"/>
    <property type="evidence" value="ECO:0007669"/>
    <property type="project" value="UniProtKB-EC"/>
</dbReference>
<evidence type="ECO:0000256" key="2">
    <source>
        <dbReference type="ARBA" id="ARBA00022694"/>
    </source>
</evidence>
<dbReference type="RefSeq" id="WP_377713364.1">
    <property type="nucleotide sequence ID" value="NZ_JBHTJM010000003.1"/>
</dbReference>
<evidence type="ECO:0000259" key="6">
    <source>
        <dbReference type="Pfam" id="PF01416"/>
    </source>
</evidence>
<sequence length="249" mass="28719">MRYFIELSYNGKSYHGWQIQPNAISVQEVLEKSLSMVLRKTIQVVGAGRTDAGVHATQIFAHFDVDVEIDQDKIAYKLNALLPKDIAIQRIFRVQDDAHARFHAVKRSYEYKIVINKNAFQYEFTHCVKQALDVGKMNEAAKVLYEYTNFQCFSKVKTDVYTYNCDIYRADWQWRDNTLVFTISADRFLRNMVRAIVGTLLEIGLGRLSIEGLHNIIKSKNRSEAGTSVPGHALYLTEVQYPDTIFYGR</sequence>
<evidence type="ECO:0000256" key="1">
    <source>
        <dbReference type="ARBA" id="ARBA00009375"/>
    </source>
</evidence>
<evidence type="ECO:0000313" key="7">
    <source>
        <dbReference type="EMBL" id="MFD0963052.1"/>
    </source>
</evidence>
<dbReference type="InterPro" id="IPR020097">
    <property type="entry name" value="PsdUridine_synth_TruA_a/b_dom"/>
</dbReference>
<name>A0ABW3I099_9FLAO</name>
<evidence type="ECO:0000313" key="8">
    <source>
        <dbReference type="Proteomes" id="UP001596997"/>
    </source>
</evidence>
<dbReference type="SUPFAM" id="SSF55120">
    <property type="entry name" value="Pseudouridine synthase"/>
    <property type="match status" value="1"/>
</dbReference>
<evidence type="ECO:0000256" key="3">
    <source>
        <dbReference type="ARBA" id="ARBA00023235"/>
    </source>
</evidence>
<evidence type="ECO:0000256" key="4">
    <source>
        <dbReference type="HAMAP-Rule" id="MF_00171"/>
    </source>
</evidence>
<protein>
    <recommendedName>
        <fullName evidence="4">tRNA pseudouridine synthase A</fullName>
        <ecNumber evidence="4">5.4.99.12</ecNumber>
    </recommendedName>
    <alternativeName>
        <fullName evidence="4">tRNA pseudouridine(38-40) synthase</fullName>
    </alternativeName>
    <alternativeName>
        <fullName evidence="4">tRNA pseudouridylate synthase I</fullName>
    </alternativeName>
    <alternativeName>
        <fullName evidence="4">tRNA-uridine isomerase I</fullName>
    </alternativeName>
</protein>
<dbReference type="InterPro" id="IPR020094">
    <property type="entry name" value="TruA/RsuA/RluB/E/F_N"/>
</dbReference>
<dbReference type="Gene3D" id="3.30.70.580">
    <property type="entry name" value="Pseudouridine synthase I, catalytic domain, N-terminal subdomain"/>
    <property type="match status" value="1"/>
</dbReference>
<dbReference type="EMBL" id="JBHTJM010000003">
    <property type="protein sequence ID" value="MFD0963052.1"/>
    <property type="molecule type" value="Genomic_DNA"/>
</dbReference>
<organism evidence="7 8">
    <name type="scientific">Pseudofulvibacter geojedonensis</name>
    <dbReference type="NCBI Taxonomy" id="1123758"/>
    <lineage>
        <taxon>Bacteria</taxon>
        <taxon>Pseudomonadati</taxon>
        <taxon>Bacteroidota</taxon>
        <taxon>Flavobacteriia</taxon>
        <taxon>Flavobacteriales</taxon>
        <taxon>Flavobacteriaceae</taxon>
        <taxon>Pseudofulvibacter</taxon>
    </lineage>
</organism>
<dbReference type="Proteomes" id="UP001596997">
    <property type="component" value="Unassembled WGS sequence"/>
</dbReference>
<keyword evidence="2 4" id="KW-0819">tRNA processing</keyword>
<dbReference type="InterPro" id="IPR020095">
    <property type="entry name" value="PsdUridine_synth_TruA_C"/>
</dbReference>
<dbReference type="Gene3D" id="3.30.70.660">
    <property type="entry name" value="Pseudouridine synthase I, catalytic domain, C-terminal subdomain"/>
    <property type="match status" value="1"/>
</dbReference>
<dbReference type="InterPro" id="IPR001406">
    <property type="entry name" value="PsdUridine_synth_TruA"/>
</dbReference>
<keyword evidence="3 4" id="KW-0413">Isomerase</keyword>
<accession>A0ABW3I099</accession>
<dbReference type="PANTHER" id="PTHR11142">
    <property type="entry name" value="PSEUDOURIDYLATE SYNTHASE"/>
    <property type="match status" value="1"/>
</dbReference>
<dbReference type="EC" id="5.4.99.12" evidence="4"/>
<dbReference type="Pfam" id="PF01416">
    <property type="entry name" value="PseudoU_synth_1"/>
    <property type="match status" value="2"/>
</dbReference>
<comment type="catalytic activity">
    <reaction evidence="4 5">
        <text>uridine(38/39/40) in tRNA = pseudouridine(38/39/40) in tRNA</text>
        <dbReference type="Rhea" id="RHEA:22376"/>
        <dbReference type="Rhea" id="RHEA-COMP:10085"/>
        <dbReference type="Rhea" id="RHEA-COMP:10087"/>
        <dbReference type="ChEBI" id="CHEBI:65314"/>
        <dbReference type="ChEBI" id="CHEBI:65315"/>
        <dbReference type="EC" id="5.4.99.12"/>
    </reaction>
</comment>
<feature type="binding site" evidence="4">
    <location>
        <position position="109"/>
    </location>
    <ligand>
        <name>substrate</name>
    </ligand>
</feature>
<dbReference type="HAMAP" id="MF_00171">
    <property type="entry name" value="TruA"/>
    <property type="match status" value="1"/>
</dbReference>
<gene>
    <name evidence="4 7" type="primary">truA</name>
    <name evidence="7" type="ORF">ACFQ1O_03425</name>
</gene>
<keyword evidence="8" id="KW-1185">Reference proteome</keyword>
<feature type="domain" description="Pseudouridine synthase I TruA alpha/beta" evidence="6">
    <location>
        <begin position="149"/>
        <end position="242"/>
    </location>
</feature>
<feature type="domain" description="Pseudouridine synthase I TruA alpha/beta" evidence="6">
    <location>
        <begin position="8"/>
        <end position="102"/>
    </location>
</feature>
<feature type="active site" description="Nucleophile" evidence="4">
    <location>
        <position position="51"/>
    </location>
</feature>
<evidence type="ECO:0000256" key="5">
    <source>
        <dbReference type="RuleBase" id="RU003792"/>
    </source>
</evidence>
<comment type="caution">
    <text evidence="4">Lacks conserved residue(s) required for the propagation of feature annotation.</text>
</comment>